<accession>A0A271J2E2</accession>
<dbReference type="EMBL" id="MQWD01000001">
    <property type="protein sequence ID" value="PAP77613.1"/>
    <property type="molecule type" value="Genomic_DNA"/>
</dbReference>
<dbReference type="InterPro" id="IPR008969">
    <property type="entry name" value="CarboxyPept-like_regulatory"/>
</dbReference>
<protein>
    <recommendedName>
        <fullName evidence="4">Carboxypeptidase-like regulatory domain-containing protein</fullName>
    </recommendedName>
</protein>
<feature type="signal peptide" evidence="1">
    <location>
        <begin position="1"/>
        <end position="18"/>
    </location>
</feature>
<dbReference type="SUPFAM" id="SSF49464">
    <property type="entry name" value="Carboxypeptidase regulatory domain-like"/>
    <property type="match status" value="1"/>
</dbReference>
<evidence type="ECO:0000313" key="2">
    <source>
        <dbReference type="EMBL" id="PAP77613.1"/>
    </source>
</evidence>
<evidence type="ECO:0000256" key="1">
    <source>
        <dbReference type="SAM" id="SignalP"/>
    </source>
</evidence>
<organism evidence="2 3">
    <name type="scientific">Rubrivirga marina</name>
    <dbReference type="NCBI Taxonomy" id="1196024"/>
    <lineage>
        <taxon>Bacteria</taxon>
        <taxon>Pseudomonadati</taxon>
        <taxon>Rhodothermota</taxon>
        <taxon>Rhodothermia</taxon>
        <taxon>Rhodothermales</taxon>
        <taxon>Rubricoccaceae</taxon>
        <taxon>Rubrivirga</taxon>
    </lineage>
</organism>
<gene>
    <name evidence="2" type="ORF">BSZ37_14765</name>
</gene>
<reference evidence="2 3" key="1">
    <citation type="submission" date="2016-11" db="EMBL/GenBank/DDBJ databases">
        <title>Study of marine rhodopsin-containing bacteria.</title>
        <authorList>
            <person name="Yoshizawa S."/>
            <person name="Kumagai Y."/>
            <person name="Kogure K."/>
        </authorList>
    </citation>
    <scope>NUCLEOTIDE SEQUENCE [LARGE SCALE GENOMIC DNA]</scope>
    <source>
        <strain evidence="2 3">SAORIC-28</strain>
    </source>
</reference>
<name>A0A271J2E2_9BACT</name>
<keyword evidence="1" id="KW-0732">Signal</keyword>
<comment type="caution">
    <text evidence="2">The sequence shown here is derived from an EMBL/GenBank/DDBJ whole genome shotgun (WGS) entry which is preliminary data.</text>
</comment>
<sequence length="434" mass="47627">MRLVRLALLCFAIGAVQAQEVQLDATVRDARSGAPLPGATAQVMGTDRGASADADGRLRLALPSLPDTVLVRFVGYAGAQVVITQADVRAGVVRRDVRLSPAPFVLGEVEVTGEPPGEVLWRRLLRRRQELAARMGAYAAEGYSRLLLTRDGVTDVRPVAIGLEETVSNLSWNRGWGLQEEVVARRRRPFGGPFRWARMGPIPDLYFEDALVLDGQVVPSPTNPNALDFYAFRLGETIERDGHRFLDLAVIPRRPGLLAGRIRVVDTLLVIAEADLRADFVPGGSVDFFDAAYRWDYRSAWTDEALRDSVWLPHTFEREGTVSVTLTGNRVPTVGFRQQTVLDLVLPGVRGEAARLGRRYRNPRGAYAGYEVFRAGRGMLPLDSLESVAATSEWVEQSRWSDLLIPQEGLQLGGIFGAALKLFGAGELEGDDDP</sequence>
<dbReference type="AlphaFoldDB" id="A0A271J2E2"/>
<keyword evidence="3" id="KW-1185">Reference proteome</keyword>
<dbReference type="RefSeq" id="WP_179299662.1">
    <property type="nucleotide sequence ID" value="NZ_MQWD01000001.1"/>
</dbReference>
<feature type="chain" id="PRO_5012447856" description="Carboxypeptidase-like regulatory domain-containing protein" evidence="1">
    <location>
        <begin position="19"/>
        <end position="434"/>
    </location>
</feature>
<dbReference type="Proteomes" id="UP000216339">
    <property type="component" value="Unassembled WGS sequence"/>
</dbReference>
<evidence type="ECO:0008006" key="4">
    <source>
        <dbReference type="Google" id="ProtNLM"/>
    </source>
</evidence>
<proteinExistence type="predicted"/>
<dbReference type="Pfam" id="PF13715">
    <property type="entry name" value="CarbopepD_reg_2"/>
    <property type="match status" value="1"/>
</dbReference>
<dbReference type="Gene3D" id="2.60.40.1120">
    <property type="entry name" value="Carboxypeptidase-like, regulatory domain"/>
    <property type="match status" value="1"/>
</dbReference>
<evidence type="ECO:0000313" key="3">
    <source>
        <dbReference type="Proteomes" id="UP000216339"/>
    </source>
</evidence>